<reference evidence="3 4" key="1">
    <citation type="submission" date="2020-08" db="EMBL/GenBank/DDBJ databases">
        <title>Genomic Encyclopedia of Type Strains, Phase IV (KMG-V): Genome sequencing to study the core and pangenomes of soil and plant-associated prokaryotes.</title>
        <authorList>
            <person name="Whitman W."/>
        </authorList>
    </citation>
    <scope>NUCLEOTIDE SEQUENCE [LARGE SCALE GENOMIC DNA]</scope>
    <source>
        <strain evidence="3 4">MP601</strain>
    </source>
</reference>
<dbReference type="NCBIfam" id="NF038402">
    <property type="entry name" value="TroA_like"/>
    <property type="match status" value="1"/>
</dbReference>
<dbReference type="EMBL" id="JACHCA010000004">
    <property type="protein sequence ID" value="MBB6127871.1"/>
    <property type="molecule type" value="Genomic_DNA"/>
</dbReference>
<keyword evidence="1" id="KW-0732">Signal</keyword>
<dbReference type="InterPro" id="IPR002491">
    <property type="entry name" value="ABC_transptr_periplasmic_BD"/>
</dbReference>
<organism evidence="3 4">
    <name type="scientific">Mucilaginibacter lappiensis</name>
    <dbReference type="NCBI Taxonomy" id="354630"/>
    <lineage>
        <taxon>Bacteria</taxon>
        <taxon>Pseudomonadati</taxon>
        <taxon>Bacteroidota</taxon>
        <taxon>Sphingobacteriia</taxon>
        <taxon>Sphingobacteriales</taxon>
        <taxon>Sphingobacteriaceae</taxon>
        <taxon>Mucilaginibacter</taxon>
    </lineage>
</organism>
<dbReference type="SUPFAM" id="SSF53807">
    <property type="entry name" value="Helical backbone' metal receptor"/>
    <property type="match status" value="1"/>
</dbReference>
<dbReference type="Pfam" id="PF01497">
    <property type="entry name" value="Peripla_BP_2"/>
    <property type="match status" value="1"/>
</dbReference>
<gene>
    <name evidence="3" type="ORF">HDF22_001979</name>
</gene>
<dbReference type="InterPro" id="IPR054828">
    <property type="entry name" value="Vit_B12_bind_prot"/>
</dbReference>
<dbReference type="Gene3D" id="3.40.50.1980">
    <property type="entry name" value="Nitrogenase molybdenum iron protein domain"/>
    <property type="match status" value="2"/>
</dbReference>
<dbReference type="PROSITE" id="PS50983">
    <property type="entry name" value="FE_B12_PBP"/>
    <property type="match status" value="1"/>
</dbReference>
<dbReference type="Proteomes" id="UP000548326">
    <property type="component" value="Unassembled WGS sequence"/>
</dbReference>
<dbReference type="PANTHER" id="PTHR30535:SF35">
    <property type="entry name" value="PERIPLASMIC BINDING PROTEIN"/>
    <property type="match status" value="1"/>
</dbReference>
<proteinExistence type="predicted"/>
<dbReference type="AlphaFoldDB" id="A0A841JIQ0"/>
<comment type="caution">
    <text evidence="3">The sequence shown here is derived from an EMBL/GenBank/DDBJ whole genome shotgun (WGS) entry which is preliminary data.</text>
</comment>
<evidence type="ECO:0000313" key="3">
    <source>
        <dbReference type="EMBL" id="MBB6127871.1"/>
    </source>
</evidence>
<dbReference type="PANTHER" id="PTHR30535">
    <property type="entry name" value="VITAMIN B12-BINDING PROTEIN"/>
    <property type="match status" value="1"/>
</dbReference>
<evidence type="ECO:0000313" key="4">
    <source>
        <dbReference type="Proteomes" id="UP000548326"/>
    </source>
</evidence>
<evidence type="ECO:0000259" key="2">
    <source>
        <dbReference type="PROSITE" id="PS50983"/>
    </source>
</evidence>
<dbReference type="InterPro" id="IPR050902">
    <property type="entry name" value="ABC_Transporter_SBP"/>
</dbReference>
<protein>
    <submittedName>
        <fullName evidence="3">ABC-type Fe3+-hydroxamate transport system substrate-binding protein</fullName>
    </submittedName>
</protein>
<name>A0A841JIQ0_9SPHI</name>
<dbReference type="RefSeq" id="WP_183587165.1">
    <property type="nucleotide sequence ID" value="NZ_JACHCA010000004.1"/>
</dbReference>
<sequence>MAVFHDQLNRVVSLSTTPQRIISIVPSQTELLFHLGLDTEVIGITKFCIHPEDKFKALAKVGGTKQLNIDQIRALKPDLIIANKEENERSQVEELMNICQVWISDIHDLDSALEMIRTVGLLVNRETEAQALYRDIISSFAHLALPAINLSIAYFIWRKPYMVAGSGTFIDNMLQRCGLINAIDKDRYPEITPQEIIAISPDLIFLSSKPYPFKQKHIDEFKLMLPHAKVILVDGEMFSWYGSRLLYAAGYFKTIMQTLTLN</sequence>
<accession>A0A841JIQ0</accession>
<evidence type="ECO:0000256" key="1">
    <source>
        <dbReference type="ARBA" id="ARBA00022729"/>
    </source>
</evidence>
<feature type="domain" description="Fe/B12 periplasmic-binding" evidence="2">
    <location>
        <begin position="20"/>
        <end position="262"/>
    </location>
</feature>